<evidence type="ECO:0000313" key="3">
    <source>
        <dbReference type="Proteomes" id="UP000279833"/>
    </source>
</evidence>
<keyword evidence="3" id="KW-1185">Reference proteome</keyword>
<evidence type="ECO:0000256" key="1">
    <source>
        <dbReference type="SAM" id="MobiDB-lite"/>
    </source>
</evidence>
<name>A0A183K954_9TREM</name>
<dbReference type="AlphaFoldDB" id="A0A183K954"/>
<evidence type="ECO:0000313" key="4">
    <source>
        <dbReference type="WBParaSite" id="SCUD_0001153501-mRNA-1"/>
    </source>
</evidence>
<dbReference type="EMBL" id="UZAK01034483">
    <property type="protein sequence ID" value="VDP45016.1"/>
    <property type="molecule type" value="Genomic_DNA"/>
</dbReference>
<accession>A0A183K954</accession>
<feature type="compositionally biased region" description="Polar residues" evidence="1">
    <location>
        <begin position="20"/>
        <end position="29"/>
    </location>
</feature>
<proteinExistence type="predicted"/>
<protein>
    <submittedName>
        <fullName evidence="2 4">Uncharacterized protein</fullName>
    </submittedName>
</protein>
<dbReference type="WBParaSite" id="SCUD_0001153501-mRNA-1">
    <property type="protein sequence ID" value="SCUD_0001153501-mRNA-1"/>
    <property type="gene ID" value="SCUD_0001153501"/>
</dbReference>
<feature type="compositionally biased region" description="Polar residues" evidence="1">
    <location>
        <begin position="1"/>
        <end position="10"/>
    </location>
</feature>
<feature type="region of interest" description="Disordered" evidence="1">
    <location>
        <begin position="1"/>
        <end position="29"/>
    </location>
</feature>
<reference evidence="4" key="1">
    <citation type="submission" date="2016-06" db="UniProtKB">
        <authorList>
            <consortium name="WormBaseParasite"/>
        </authorList>
    </citation>
    <scope>IDENTIFICATION</scope>
</reference>
<reference evidence="2 3" key="2">
    <citation type="submission" date="2018-11" db="EMBL/GenBank/DDBJ databases">
        <authorList>
            <consortium name="Pathogen Informatics"/>
        </authorList>
    </citation>
    <scope>NUCLEOTIDE SEQUENCE [LARGE SCALE GENOMIC DNA]</scope>
    <source>
        <strain evidence="2">Dakar</strain>
        <strain evidence="3">Dakar, Senegal</strain>
    </source>
</reference>
<evidence type="ECO:0000313" key="2">
    <source>
        <dbReference type="EMBL" id="VDP45016.1"/>
    </source>
</evidence>
<dbReference type="Proteomes" id="UP000279833">
    <property type="component" value="Unassembled WGS sequence"/>
</dbReference>
<sequence length="29" mass="2881">MVVGGSQQETLDPGVVLLGTRQQGVPTGG</sequence>
<gene>
    <name evidence="2" type="ORF">SCUD_LOCUS11535</name>
</gene>
<organism evidence="4">
    <name type="scientific">Schistosoma curassoni</name>
    <dbReference type="NCBI Taxonomy" id="6186"/>
    <lineage>
        <taxon>Eukaryota</taxon>
        <taxon>Metazoa</taxon>
        <taxon>Spiralia</taxon>
        <taxon>Lophotrochozoa</taxon>
        <taxon>Platyhelminthes</taxon>
        <taxon>Trematoda</taxon>
        <taxon>Digenea</taxon>
        <taxon>Strigeidida</taxon>
        <taxon>Schistosomatoidea</taxon>
        <taxon>Schistosomatidae</taxon>
        <taxon>Schistosoma</taxon>
    </lineage>
</organism>